<gene>
    <name evidence="2" type="ORF">BK816_01105</name>
</gene>
<evidence type="ECO:0000313" key="3">
    <source>
        <dbReference type="Proteomes" id="UP000176288"/>
    </source>
</evidence>
<reference evidence="2 3" key="1">
    <citation type="submission" date="2016-10" db="EMBL/GenBank/DDBJ databases">
        <title>Actinomyces aegypiusis sp. nov., isolated from the Aegypius monachus in Qinghai Tibet Plateau China.</title>
        <authorList>
            <person name="Wang Y."/>
        </authorList>
    </citation>
    <scope>NUCLEOTIDE SEQUENCE [LARGE SCALE GENOMIC DNA]</scope>
    <source>
        <strain evidence="2 3">VUL4_3</strain>
    </source>
</reference>
<dbReference type="OrthoDB" id="4427427at2"/>
<dbReference type="AlphaFoldDB" id="A0A1D9MIF3"/>
<evidence type="ECO:0000313" key="2">
    <source>
        <dbReference type="EMBL" id="AOZ72064.1"/>
    </source>
</evidence>
<accession>A0A1D9MIF3</accession>
<dbReference type="Proteomes" id="UP000176288">
    <property type="component" value="Chromosome"/>
</dbReference>
<feature type="region of interest" description="Disordered" evidence="1">
    <location>
        <begin position="1"/>
        <end position="41"/>
    </location>
</feature>
<name>A0A1D9MIF3_9ACTO</name>
<proteinExistence type="predicted"/>
<dbReference type="RefSeq" id="WP_071163530.1">
    <property type="nucleotide sequence ID" value="NZ_CP017812.1"/>
</dbReference>
<sequence>MAKKKRLPKQSGNVNASKKAEIKAHAANVGRRGKHVSADARKPVSSLEDTFKWSAKMLDHAHDGSWNWKLAPTELRELFCFIEEMSCLAWKDILQQTSGGHNKHHTQKTDSLEKEAQDRLYEVMSKENEDFPEEVFRFRLNAKTRLWGIRTGSIFRILWYDRDHAVYRVKKRHT</sequence>
<evidence type="ECO:0000256" key="1">
    <source>
        <dbReference type="SAM" id="MobiDB-lite"/>
    </source>
</evidence>
<keyword evidence="3" id="KW-1185">Reference proteome</keyword>
<dbReference type="KEGG" id="avu:BK816_01105"/>
<dbReference type="EMBL" id="CP017812">
    <property type="protein sequence ID" value="AOZ72064.1"/>
    <property type="molecule type" value="Genomic_DNA"/>
</dbReference>
<protein>
    <submittedName>
        <fullName evidence="2">Uncharacterized protein</fullName>
    </submittedName>
</protein>
<organism evidence="2 3">
    <name type="scientific">Boudabousia tangfeifanii</name>
    <dbReference type="NCBI Taxonomy" id="1912795"/>
    <lineage>
        <taxon>Bacteria</taxon>
        <taxon>Bacillati</taxon>
        <taxon>Actinomycetota</taxon>
        <taxon>Actinomycetes</taxon>
        <taxon>Actinomycetales</taxon>
        <taxon>Actinomycetaceae</taxon>
        <taxon>Boudabousia</taxon>
    </lineage>
</organism>